<reference evidence="2 3" key="2">
    <citation type="submission" date="2016-08" db="EMBL/GenBank/DDBJ databases">
        <title>Pervasive Adenine N6-methylation of Active Genes in Fungi.</title>
        <authorList>
            <consortium name="DOE Joint Genome Institute"/>
            <person name="Mondo S.J."/>
            <person name="Dannebaum R.O."/>
            <person name="Kuo R.C."/>
            <person name="Labutti K."/>
            <person name="Haridas S."/>
            <person name="Kuo A."/>
            <person name="Salamov A."/>
            <person name="Ahrendt S.R."/>
            <person name="Lipzen A."/>
            <person name="Sullivan W."/>
            <person name="Andreopoulos W.B."/>
            <person name="Clum A."/>
            <person name="Lindquist E."/>
            <person name="Daum C."/>
            <person name="Ramamoorthy G.K."/>
            <person name="Gryganskyi A."/>
            <person name="Culley D."/>
            <person name="Magnuson J.K."/>
            <person name="James T.Y."/>
            <person name="O'Malley M.A."/>
            <person name="Stajich J.E."/>
            <person name="Spatafora J.W."/>
            <person name="Visel A."/>
            <person name="Grigoriev I.V."/>
        </authorList>
    </citation>
    <scope>NUCLEOTIDE SEQUENCE [LARGE SCALE GENOMIC DNA]</scope>
    <source>
        <strain evidence="2 3">S4</strain>
    </source>
</reference>
<protein>
    <submittedName>
        <fullName evidence="2">Uncharacterized protein</fullName>
    </submittedName>
</protein>
<keyword evidence="1" id="KW-0732">Signal</keyword>
<dbReference type="OrthoDB" id="10645039at2759"/>
<name>A0A1Y1X1K3_9FUNG</name>
<proteinExistence type="predicted"/>
<dbReference type="Proteomes" id="UP000193944">
    <property type="component" value="Unassembled WGS sequence"/>
</dbReference>
<comment type="caution">
    <text evidence="2">The sequence shown here is derived from an EMBL/GenBank/DDBJ whole genome shotgun (WGS) entry which is preliminary data.</text>
</comment>
<keyword evidence="3" id="KW-1185">Reference proteome</keyword>
<evidence type="ECO:0000313" key="3">
    <source>
        <dbReference type="Proteomes" id="UP000193944"/>
    </source>
</evidence>
<evidence type="ECO:0000313" key="2">
    <source>
        <dbReference type="EMBL" id="ORX79653.1"/>
    </source>
</evidence>
<organism evidence="2 3">
    <name type="scientific">Anaeromyces robustus</name>
    <dbReference type="NCBI Taxonomy" id="1754192"/>
    <lineage>
        <taxon>Eukaryota</taxon>
        <taxon>Fungi</taxon>
        <taxon>Fungi incertae sedis</taxon>
        <taxon>Chytridiomycota</taxon>
        <taxon>Chytridiomycota incertae sedis</taxon>
        <taxon>Neocallimastigomycetes</taxon>
        <taxon>Neocallimastigales</taxon>
        <taxon>Neocallimastigaceae</taxon>
        <taxon>Anaeromyces</taxon>
    </lineage>
</organism>
<dbReference type="AlphaFoldDB" id="A0A1Y1X1K3"/>
<dbReference type="EMBL" id="MCFG01000168">
    <property type="protein sequence ID" value="ORX79653.1"/>
    <property type="molecule type" value="Genomic_DNA"/>
</dbReference>
<accession>A0A1Y1X1K3</accession>
<reference evidence="2 3" key="1">
    <citation type="submission" date="2016-08" db="EMBL/GenBank/DDBJ databases">
        <title>A Parts List for Fungal Cellulosomes Revealed by Comparative Genomics.</title>
        <authorList>
            <consortium name="DOE Joint Genome Institute"/>
            <person name="Haitjema C.H."/>
            <person name="Gilmore S.P."/>
            <person name="Henske J.K."/>
            <person name="Solomon K.V."/>
            <person name="De Groot R."/>
            <person name="Kuo A."/>
            <person name="Mondo S.J."/>
            <person name="Salamov A.A."/>
            <person name="Labutti K."/>
            <person name="Zhao Z."/>
            <person name="Chiniquy J."/>
            <person name="Barry K."/>
            <person name="Brewer H.M."/>
            <person name="Purvine S.O."/>
            <person name="Wright A.T."/>
            <person name="Boxma B."/>
            <person name="Van Alen T."/>
            <person name="Hackstein J.H."/>
            <person name="Baker S.E."/>
            <person name="Grigoriev I.V."/>
            <person name="O'Malley M.A."/>
        </authorList>
    </citation>
    <scope>NUCLEOTIDE SEQUENCE [LARGE SCALE GENOMIC DNA]</scope>
    <source>
        <strain evidence="2 3">S4</strain>
    </source>
</reference>
<feature type="signal peptide" evidence="1">
    <location>
        <begin position="1"/>
        <end position="19"/>
    </location>
</feature>
<evidence type="ECO:0000256" key="1">
    <source>
        <dbReference type="SAM" id="SignalP"/>
    </source>
</evidence>
<gene>
    <name evidence="2" type="ORF">BCR32DRAFT_328036</name>
</gene>
<feature type="chain" id="PRO_5012033558" evidence="1">
    <location>
        <begin position="20"/>
        <end position="246"/>
    </location>
</feature>
<sequence length="246" mass="28128">MKYITKFLTLFVGTTLVVSKKIYKRDDPDFISVYNSLDNSGYEFTLPSESNVSPECLDAIHKGCTLVSKFDSTQLTETCYDFNKSTCEVFLNEPSNKLFGNIQGCKNDDPNVLTQFYSEYMDLFDFVKNMCVSDENGKLCPHLEYFTFNDFYLDSLQITEEIVKKYVDASCYSKKCTENLIEGFESYINTHDEDEYKNNNKYIEDGIKQLKSKDCKSGNKPSSDATTIKYTSSLLISIGIFLLALL</sequence>